<comment type="similarity">
    <text evidence="1">Belongs to the MlaA family.</text>
</comment>
<evidence type="ECO:0000313" key="4">
    <source>
        <dbReference type="EMBL" id="MCF3945519.1"/>
    </source>
</evidence>
<dbReference type="PANTHER" id="PTHR30035">
    <property type="entry name" value="LIPOPROTEIN VACJ-RELATED"/>
    <property type="match status" value="1"/>
</dbReference>
<feature type="signal peptide" evidence="3">
    <location>
        <begin position="1"/>
        <end position="19"/>
    </location>
</feature>
<keyword evidence="5" id="KW-1185">Reference proteome</keyword>
<proteinExistence type="inferred from homology"/>
<evidence type="ECO:0000256" key="2">
    <source>
        <dbReference type="ARBA" id="ARBA00022729"/>
    </source>
</evidence>
<gene>
    <name evidence="4" type="ORF">L2A60_02320</name>
</gene>
<feature type="chain" id="PRO_5046190712" evidence="3">
    <location>
        <begin position="20"/>
        <end position="269"/>
    </location>
</feature>
<evidence type="ECO:0000256" key="3">
    <source>
        <dbReference type="SAM" id="SignalP"/>
    </source>
</evidence>
<dbReference type="EMBL" id="JAKGBZ010000002">
    <property type="protein sequence ID" value="MCF3945519.1"/>
    <property type="molecule type" value="Genomic_DNA"/>
</dbReference>
<name>A0ABS9DS74_9PROT</name>
<evidence type="ECO:0000256" key="1">
    <source>
        <dbReference type="ARBA" id="ARBA00010634"/>
    </source>
</evidence>
<accession>A0ABS9DS74</accession>
<keyword evidence="2 3" id="KW-0732">Signal</keyword>
<organism evidence="4 5">
    <name type="scientific">Acidiphilium iwatense</name>
    <dbReference type="NCBI Taxonomy" id="768198"/>
    <lineage>
        <taxon>Bacteria</taxon>
        <taxon>Pseudomonadati</taxon>
        <taxon>Pseudomonadota</taxon>
        <taxon>Alphaproteobacteria</taxon>
        <taxon>Acetobacterales</taxon>
        <taxon>Acidocellaceae</taxon>
        <taxon>Acidiphilium</taxon>
    </lineage>
</organism>
<dbReference type="InterPro" id="IPR007428">
    <property type="entry name" value="MlaA"/>
</dbReference>
<dbReference type="Pfam" id="PF04333">
    <property type="entry name" value="MlaA"/>
    <property type="match status" value="1"/>
</dbReference>
<dbReference type="PRINTS" id="PR01805">
    <property type="entry name" value="VACJLIPOPROT"/>
</dbReference>
<comment type="caution">
    <text evidence="4">The sequence shown here is derived from an EMBL/GenBank/DDBJ whole genome shotgun (WGS) entry which is preliminary data.</text>
</comment>
<sequence length="269" mass="29282">MGIAIRSILPVLAAAGLLAGCATPPPRSNQAAYQAYQQQNDPLKPMNKVFYRFNNTLDTYVLKPVALGYIDVTTPGVRRHVSDFMSNMQAPAQLLYFMASGKPRDAGTTLVRFLVNSTVGIGGIFDPAATLGYRHVYTDLGLTLAGYGVPAGPYLYLPLFGPSGVRDATNIPADFVMTPTFPPPPSTGLSIFNYSSAGLNVVNTRAQLHGTISNVKATALDPYATFRSLYRQHRAAQLKTINRRDVVTPPAWYPASVRARMKHQEYGQQ</sequence>
<evidence type="ECO:0000313" key="5">
    <source>
        <dbReference type="Proteomes" id="UP001521209"/>
    </source>
</evidence>
<protein>
    <submittedName>
        <fullName evidence="4">VacJ family lipoprotein</fullName>
    </submittedName>
</protein>
<keyword evidence="4" id="KW-0449">Lipoprotein</keyword>
<dbReference type="PANTHER" id="PTHR30035:SF3">
    <property type="entry name" value="INTERMEMBRANE PHOSPHOLIPID TRANSPORT SYSTEM LIPOPROTEIN MLAA"/>
    <property type="match status" value="1"/>
</dbReference>
<dbReference type="Proteomes" id="UP001521209">
    <property type="component" value="Unassembled WGS sequence"/>
</dbReference>
<reference evidence="4 5" key="1">
    <citation type="submission" date="2022-01" db="EMBL/GenBank/DDBJ databases">
        <authorList>
            <person name="Won M."/>
            <person name="Kim S.-J."/>
            <person name="Kwon S.-W."/>
        </authorList>
    </citation>
    <scope>NUCLEOTIDE SEQUENCE [LARGE SCALE GENOMIC DNA]</scope>
    <source>
        <strain evidence="4 5">KCTC 23505</strain>
    </source>
</reference>
<dbReference type="PROSITE" id="PS51257">
    <property type="entry name" value="PROKAR_LIPOPROTEIN"/>
    <property type="match status" value="1"/>
</dbReference>
<dbReference type="RefSeq" id="WP_235702753.1">
    <property type="nucleotide sequence ID" value="NZ_JAKGBZ010000002.1"/>
</dbReference>